<sequence>MDTIIQYFTDPLLNTDAERQARSIICFTELRQNKPALITEIQDITNLLQTIIKNLQNNYAVQSEPVQQFLDEFLSDFQIEPTPFLITDLKIELTENQKPILLVEPLIELFWMLIGKGIFYESQADLTFIPKIQDLIQSYSQLFLQVLPQILKLNATDKIGLVKTLLDSIAILSACTQIDTDLNEFTHQEQCFNGEIICKRVERDLIIPYIQQQCLPILKQVFDISKELTEEADIPLKEDIELTVLYFVNGLMEAMNININDILDQVIYFINYPAVSRHAILSLSILQQVNWKKAKFDVKAFAAVAQNSIFNSGGLLVKSVPTVEYQLAILNIIEQITRMHPQVMNYLSADSDVQLKEETTADNKIKTQLLCNQTLGLKTKNITISGDRIIDSATDSDEEPQVKPKSPPKSPQINKYAIDDVDSEDFTSTKPVEQPLTSVALAQPEIPVRKANFINDFLIQLFKDYGNNQYHSSRVLQKCLMEVKQEPGILRQNVNEGHSVNYIELNKTRVAKMDGKMKTYTSIVEEQQATLKQKTEKIKMAGESVQTYNKLTKLNQVAEAKMKTLHKELKNDIRKDQIFSHAQASIVDQDYKKTLIVDKHNLKTTQQALSVIDYKYESLFVHFSLKILCNIFSACKSSPSRQIRFVLQEINQKFIEGTIYFIDKLQLTQPALELIYSILTFPHLLSNNAEHDQWHQFFENGLLDQINRVNYQKQIHGAVFITRLFGENWQKLIPYEKLELLVESLLDSFVYLVDALFESSTQLFIASFSSLTILVCAYANKCGTILKRAAKQTISKLNNRLIDIFRHERHHQLYTACLLTYGLYGLPKNQFAARFCYDSGVFKQLCEHFVNHFNSESQIQKLQPADVIMIRIFSEIAQHADKQLKEYTQSRSDLQKAICRVYQLWQRSVQMRCYDQYSGVILPDSQLARNDDVVPRGDIFEIKGTNTQRPLSPVQNHEEAPRSVLSPVRSRFNQVSMADSIMKGDYTVTQPTVSAAEINTNVAPQSHFNLPQESKYLLKLNLTATTLAFFRSLYPDLANHQGTPNPTLDVSKLPKTGRIELRPASGQTPVIGKLPALLPNLNKCSGVESKKTEVTVVMEKQDAMILMQMQAQGIKESITQLQYALEGDIVEDDRAFINEALRYMDERIRILITAGDIIYNQERIEKVEIEAQFYQWQKV</sequence>
<feature type="region of interest" description="Disordered" evidence="1">
    <location>
        <begin position="393"/>
        <end position="414"/>
    </location>
</feature>
<dbReference type="EMBL" id="CAXDID020000006">
    <property type="protein sequence ID" value="CAL5975916.1"/>
    <property type="molecule type" value="Genomic_DNA"/>
</dbReference>
<organism evidence="2">
    <name type="scientific">Hexamita inflata</name>
    <dbReference type="NCBI Taxonomy" id="28002"/>
    <lineage>
        <taxon>Eukaryota</taxon>
        <taxon>Metamonada</taxon>
        <taxon>Diplomonadida</taxon>
        <taxon>Hexamitidae</taxon>
        <taxon>Hexamitinae</taxon>
        <taxon>Hexamita</taxon>
    </lineage>
</organism>
<dbReference type="EMBL" id="CATOUU010000386">
    <property type="protein sequence ID" value="CAI9928114.1"/>
    <property type="molecule type" value="Genomic_DNA"/>
</dbReference>
<reference evidence="3 4" key="2">
    <citation type="submission" date="2024-07" db="EMBL/GenBank/DDBJ databases">
        <authorList>
            <person name="Akdeniz Z."/>
        </authorList>
    </citation>
    <scope>NUCLEOTIDE SEQUENCE [LARGE SCALE GENOMIC DNA]</scope>
</reference>
<dbReference type="AlphaFoldDB" id="A0AA86P083"/>
<evidence type="ECO:0000313" key="2">
    <source>
        <dbReference type="EMBL" id="CAI9928114.1"/>
    </source>
</evidence>
<reference evidence="2" key="1">
    <citation type="submission" date="2023-06" db="EMBL/GenBank/DDBJ databases">
        <authorList>
            <person name="Kurt Z."/>
        </authorList>
    </citation>
    <scope>NUCLEOTIDE SEQUENCE</scope>
</reference>
<gene>
    <name evidence="2" type="ORF">HINF_LOCUS15759</name>
    <name evidence="3" type="ORF">HINF_LOCUS3571</name>
</gene>
<proteinExistence type="predicted"/>
<evidence type="ECO:0000313" key="4">
    <source>
        <dbReference type="Proteomes" id="UP001642409"/>
    </source>
</evidence>
<comment type="caution">
    <text evidence="2">The sequence shown here is derived from an EMBL/GenBank/DDBJ whole genome shotgun (WGS) entry which is preliminary data.</text>
</comment>
<accession>A0AA86P083</accession>
<evidence type="ECO:0000313" key="3">
    <source>
        <dbReference type="EMBL" id="CAL5975916.1"/>
    </source>
</evidence>
<evidence type="ECO:0000256" key="1">
    <source>
        <dbReference type="SAM" id="MobiDB-lite"/>
    </source>
</evidence>
<dbReference type="Proteomes" id="UP001642409">
    <property type="component" value="Unassembled WGS sequence"/>
</dbReference>
<keyword evidence="4" id="KW-1185">Reference proteome</keyword>
<protein>
    <submittedName>
        <fullName evidence="2">Uncharacterized protein</fullName>
    </submittedName>
</protein>
<name>A0AA86P083_9EUKA</name>